<dbReference type="PROSITE" id="PS50041">
    <property type="entry name" value="C_TYPE_LECTIN_2"/>
    <property type="match status" value="1"/>
</dbReference>
<dbReference type="InterPro" id="IPR001304">
    <property type="entry name" value="C-type_lectin-like"/>
</dbReference>
<evidence type="ECO:0000259" key="1">
    <source>
        <dbReference type="PROSITE" id="PS50041"/>
    </source>
</evidence>
<comment type="caution">
    <text evidence="2">The sequence shown here is derived from an EMBL/GenBank/DDBJ whole genome shotgun (WGS) entry which is preliminary data.</text>
</comment>
<dbReference type="InterPro" id="IPR016186">
    <property type="entry name" value="C-type_lectin-like/link_sf"/>
</dbReference>
<proteinExistence type="predicted"/>
<organism evidence="2 3">
    <name type="scientific">Cirrhinus molitorella</name>
    <name type="common">mud carp</name>
    <dbReference type="NCBI Taxonomy" id="172907"/>
    <lineage>
        <taxon>Eukaryota</taxon>
        <taxon>Metazoa</taxon>
        <taxon>Chordata</taxon>
        <taxon>Craniata</taxon>
        <taxon>Vertebrata</taxon>
        <taxon>Euteleostomi</taxon>
        <taxon>Actinopterygii</taxon>
        <taxon>Neopterygii</taxon>
        <taxon>Teleostei</taxon>
        <taxon>Ostariophysi</taxon>
        <taxon>Cypriniformes</taxon>
        <taxon>Cyprinidae</taxon>
        <taxon>Labeoninae</taxon>
        <taxon>Labeonini</taxon>
        <taxon>Cirrhinus</taxon>
    </lineage>
</organism>
<dbReference type="Gene3D" id="3.10.100.10">
    <property type="entry name" value="Mannose-Binding Protein A, subunit A"/>
    <property type="match status" value="1"/>
</dbReference>
<dbReference type="PANTHER" id="PTHR45784">
    <property type="entry name" value="C-TYPE LECTIN DOMAIN FAMILY 20 MEMBER A-RELATED"/>
    <property type="match status" value="1"/>
</dbReference>
<evidence type="ECO:0000313" key="3">
    <source>
        <dbReference type="Proteomes" id="UP001558613"/>
    </source>
</evidence>
<accession>A0ABR3N5M7</accession>
<dbReference type="Pfam" id="PF00059">
    <property type="entry name" value="Lectin_C"/>
    <property type="match status" value="1"/>
</dbReference>
<reference evidence="2 3" key="1">
    <citation type="submission" date="2023-09" db="EMBL/GenBank/DDBJ databases">
        <authorList>
            <person name="Wang M."/>
        </authorList>
    </citation>
    <scope>NUCLEOTIDE SEQUENCE [LARGE SCALE GENOMIC DNA]</scope>
    <source>
        <strain evidence="2">GT-2023</strain>
        <tissue evidence="2">Liver</tissue>
    </source>
</reference>
<dbReference type="SUPFAM" id="SSF56436">
    <property type="entry name" value="C-type lectin-like"/>
    <property type="match status" value="1"/>
</dbReference>
<protein>
    <recommendedName>
        <fullName evidence="1">C-type lectin domain-containing protein</fullName>
    </recommendedName>
</protein>
<gene>
    <name evidence="2" type="ORF">QQF64_031138</name>
</gene>
<dbReference type="InterPro" id="IPR016187">
    <property type="entry name" value="CTDL_fold"/>
</dbReference>
<name>A0ABR3N5M7_9TELE</name>
<dbReference type="PANTHER" id="PTHR45784:SF3">
    <property type="entry name" value="C-TYPE LECTIN DOMAIN FAMILY 4 MEMBER K-LIKE-RELATED"/>
    <property type="match status" value="1"/>
</dbReference>
<sequence>MVLRMTAMTWQDAQKFCRDHYTDLAIIRSQADLNQITSLLTAVGSPVWIGLYRDNWKWSDQVNIASSAKLAIQTFTPYNENCGGADIYYHTTDDKPCTSNYFFYCSTVKKKRQVIRVQVKSGQNVDEAKLQALVLNKLKQTLSNEDVTLTWRTQPD</sequence>
<keyword evidence="3" id="KW-1185">Reference proteome</keyword>
<evidence type="ECO:0000313" key="2">
    <source>
        <dbReference type="EMBL" id="KAL1272122.1"/>
    </source>
</evidence>
<dbReference type="EMBL" id="JAYMGO010000007">
    <property type="protein sequence ID" value="KAL1272122.1"/>
    <property type="molecule type" value="Genomic_DNA"/>
</dbReference>
<feature type="domain" description="C-type lectin" evidence="1">
    <location>
        <begin position="1"/>
        <end position="106"/>
    </location>
</feature>
<dbReference type="Proteomes" id="UP001558613">
    <property type="component" value="Unassembled WGS sequence"/>
</dbReference>
<dbReference type="SMART" id="SM00034">
    <property type="entry name" value="CLECT"/>
    <property type="match status" value="1"/>
</dbReference>